<sequence>MVIGVLTLAYTPSDSRLRLVAGLTIIVMNWVAAHSTIAHWFPGHIGPEYILGWILGCNSWLNLARLQYVPTEESQQRPHARLRWAIYQIFDARWGVSEAQTPLFDKNRPSWVPSREFFLIWKLWTISWTGALTYAIKAFEPLQIEDIFAIPPGFLYRLGEVSYREMALRVYYGGTVLIQSYCCLCLMHAVCGLLAVGIFGDDPAGWRPLHGSPLEAWNIRNFYHKFWHQVMRKGFTTHAGLLVNTILGLPRRNIVSRYLIAVVTFLLSGLYHAALTPNIPWQCSTLQINHQMKVLGIIVLEDIVATSWKKLTSHASPNKDKHFLRRDMSDTQTSGLISGSDTSHSRIRQRIEKNETIDKAKALAPADFAGDNTFKQKSYHSKRDLIVWRMPGYIWTACVMIWLNSTLVLATNKCVVDHALSSRTYTYFDENGFAQSI</sequence>
<evidence type="ECO:0000256" key="3">
    <source>
        <dbReference type="ARBA" id="ARBA00022989"/>
    </source>
</evidence>
<feature type="transmembrane region" description="Helical" evidence="5">
    <location>
        <begin position="254"/>
        <end position="274"/>
    </location>
</feature>
<gene>
    <name evidence="7" type="ORF">GOMPHAMPRED_002638</name>
</gene>
<feature type="transmembrane region" description="Helical" evidence="5">
    <location>
        <begin position="20"/>
        <end position="41"/>
    </location>
</feature>
<proteinExistence type="predicted"/>
<dbReference type="EMBL" id="CAJPDQ010000018">
    <property type="protein sequence ID" value="CAF9922664.1"/>
    <property type="molecule type" value="Genomic_DNA"/>
</dbReference>
<reference evidence="7" key="1">
    <citation type="submission" date="2021-03" db="EMBL/GenBank/DDBJ databases">
        <authorList>
            <person name="Tagirdzhanova G."/>
        </authorList>
    </citation>
    <scope>NUCLEOTIDE SEQUENCE</scope>
</reference>
<evidence type="ECO:0000256" key="4">
    <source>
        <dbReference type="ARBA" id="ARBA00023136"/>
    </source>
</evidence>
<comment type="caution">
    <text evidence="7">The sequence shown here is derived from an EMBL/GenBank/DDBJ whole genome shotgun (WGS) entry which is preliminary data.</text>
</comment>
<evidence type="ECO:0000259" key="6">
    <source>
        <dbReference type="Pfam" id="PF13813"/>
    </source>
</evidence>
<evidence type="ECO:0000313" key="7">
    <source>
        <dbReference type="EMBL" id="CAF9922664.1"/>
    </source>
</evidence>
<keyword evidence="3 5" id="KW-1133">Transmembrane helix</keyword>
<protein>
    <recommendedName>
        <fullName evidence="6">Wax synthase domain-containing protein</fullName>
    </recommendedName>
</protein>
<evidence type="ECO:0000313" key="8">
    <source>
        <dbReference type="Proteomes" id="UP000664169"/>
    </source>
</evidence>
<feature type="domain" description="Wax synthase" evidence="6">
    <location>
        <begin position="206"/>
        <end position="275"/>
    </location>
</feature>
<keyword evidence="8" id="KW-1185">Reference proteome</keyword>
<dbReference type="OrthoDB" id="1077582at2759"/>
<dbReference type="Pfam" id="PF13813">
    <property type="entry name" value="MBOAT_2"/>
    <property type="match status" value="1"/>
</dbReference>
<evidence type="ECO:0000256" key="2">
    <source>
        <dbReference type="ARBA" id="ARBA00022692"/>
    </source>
</evidence>
<keyword evidence="4 5" id="KW-0472">Membrane</keyword>
<keyword evidence="2 5" id="KW-0812">Transmembrane</keyword>
<feature type="transmembrane region" description="Helical" evidence="5">
    <location>
        <begin position="170"/>
        <end position="199"/>
    </location>
</feature>
<comment type="subcellular location">
    <subcellularLocation>
        <location evidence="1">Membrane</location>
        <topology evidence="1">Multi-pass membrane protein</topology>
    </subcellularLocation>
</comment>
<name>A0A8H3FFR0_9LECA</name>
<dbReference type="GO" id="GO:0016020">
    <property type="term" value="C:membrane"/>
    <property type="evidence" value="ECO:0007669"/>
    <property type="project" value="UniProtKB-SubCell"/>
</dbReference>
<feature type="transmembrane region" description="Helical" evidence="5">
    <location>
        <begin position="385"/>
        <end position="403"/>
    </location>
</feature>
<organism evidence="7 8">
    <name type="scientific">Gomphillus americanus</name>
    <dbReference type="NCBI Taxonomy" id="1940652"/>
    <lineage>
        <taxon>Eukaryota</taxon>
        <taxon>Fungi</taxon>
        <taxon>Dikarya</taxon>
        <taxon>Ascomycota</taxon>
        <taxon>Pezizomycotina</taxon>
        <taxon>Lecanoromycetes</taxon>
        <taxon>OSLEUM clade</taxon>
        <taxon>Ostropomycetidae</taxon>
        <taxon>Ostropales</taxon>
        <taxon>Graphidaceae</taxon>
        <taxon>Gomphilloideae</taxon>
        <taxon>Gomphillus</taxon>
    </lineage>
</organism>
<dbReference type="InterPro" id="IPR032805">
    <property type="entry name" value="Wax_synthase_dom"/>
</dbReference>
<dbReference type="AlphaFoldDB" id="A0A8H3FFR0"/>
<dbReference type="Proteomes" id="UP000664169">
    <property type="component" value="Unassembled WGS sequence"/>
</dbReference>
<accession>A0A8H3FFR0</accession>
<evidence type="ECO:0000256" key="1">
    <source>
        <dbReference type="ARBA" id="ARBA00004141"/>
    </source>
</evidence>
<evidence type="ECO:0000256" key="5">
    <source>
        <dbReference type="SAM" id="Phobius"/>
    </source>
</evidence>